<sequence length="230" mass="24873">MGKGKPAKATAGVTNRHLYSRMSYLYQAASYLSTQHVHRKKSSQSPDVHPSTNLSQGDRPESAFEPEVGSTTQGEASTSGPPTTSQDHKHNEPISSPALNLPLSRHLLSNLRTVSLKGQIRLLPSIKRSICKRCASLLIPGSSSTFRVENKSRGGKKPWADVLVVRCNACGTEKRFPVGAGRNPKSKQREREVGVAGVKEDDARGAGYVLWSERPDVVVNSKTENTASGT</sequence>
<name>A0A9P8IHD7_9PEZI</name>
<dbReference type="PANTHER" id="PTHR14742">
    <property type="entry name" value="RIBONUCLEASE P SUBUNIT P21"/>
    <property type="match status" value="1"/>
</dbReference>
<dbReference type="GO" id="GO:0005655">
    <property type="term" value="C:nucleolar ribonuclease P complex"/>
    <property type="evidence" value="ECO:0007669"/>
    <property type="project" value="TreeGrafter"/>
</dbReference>
<comment type="similarity">
    <text evidence="4">Belongs to the eukaryotic/archaeal RNase P protein component 4 family.</text>
</comment>
<proteinExistence type="inferred from homology"/>
<dbReference type="EMBL" id="JAGHQM010001416">
    <property type="protein sequence ID" value="KAH0555684.1"/>
    <property type="molecule type" value="Genomic_DNA"/>
</dbReference>
<keyword evidence="7" id="KW-1185">Reference proteome</keyword>
<comment type="caution">
    <text evidence="6">The sequence shown here is derived from an EMBL/GenBank/DDBJ whole genome shotgun (WGS) entry which is preliminary data.</text>
</comment>
<feature type="compositionally biased region" description="Polar residues" evidence="5">
    <location>
        <begin position="43"/>
        <end position="56"/>
    </location>
</feature>
<dbReference type="PANTHER" id="PTHR14742:SF0">
    <property type="entry name" value="RIBONUCLEASE P PROTEIN SUBUNIT P21"/>
    <property type="match status" value="1"/>
</dbReference>
<evidence type="ECO:0000256" key="4">
    <source>
        <dbReference type="ARBA" id="ARBA00038402"/>
    </source>
</evidence>
<dbReference type="Gene3D" id="6.20.50.20">
    <property type="match status" value="1"/>
</dbReference>
<dbReference type="GO" id="GO:0046872">
    <property type="term" value="F:metal ion binding"/>
    <property type="evidence" value="ECO:0007669"/>
    <property type="project" value="UniProtKB-KW"/>
</dbReference>
<protein>
    <recommendedName>
        <fullName evidence="8">Rpr2-domain-containing protein</fullName>
    </recommendedName>
</protein>
<feature type="region of interest" description="Disordered" evidence="5">
    <location>
        <begin position="34"/>
        <end position="98"/>
    </location>
</feature>
<keyword evidence="2" id="KW-0479">Metal-binding</keyword>
<feature type="compositionally biased region" description="Polar residues" evidence="5">
    <location>
        <begin position="69"/>
        <end position="85"/>
    </location>
</feature>
<dbReference type="AlphaFoldDB" id="A0A9P8IHD7"/>
<keyword evidence="3" id="KW-0862">Zinc</keyword>
<evidence type="ECO:0008006" key="8">
    <source>
        <dbReference type="Google" id="ProtNLM"/>
    </source>
</evidence>
<gene>
    <name evidence="6" type="ORF">GP486_006371</name>
</gene>
<dbReference type="InterPro" id="IPR007175">
    <property type="entry name" value="Rpr2/Snm1/Rpp21"/>
</dbReference>
<keyword evidence="1" id="KW-0819">tRNA processing</keyword>
<evidence type="ECO:0000256" key="5">
    <source>
        <dbReference type="SAM" id="MobiDB-lite"/>
    </source>
</evidence>
<evidence type="ECO:0000256" key="1">
    <source>
        <dbReference type="ARBA" id="ARBA00022694"/>
    </source>
</evidence>
<feature type="region of interest" description="Disordered" evidence="5">
    <location>
        <begin position="178"/>
        <end position="197"/>
    </location>
</feature>
<evidence type="ECO:0000256" key="2">
    <source>
        <dbReference type="ARBA" id="ARBA00022723"/>
    </source>
</evidence>
<evidence type="ECO:0000313" key="6">
    <source>
        <dbReference type="EMBL" id="KAH0555684.1"/>
    </source>
</evidence>
<reference evidence="6" key="1">
    <citation type="submission" date="2021-03" db="EMBL/GenBank/DDBJ databases">
        <title>Comparative genomics and phylogenomic investigation of the class Geoglossomycetes provide insights into ecological specialization and systematics.</title>
        <authorList>
            <person name="Melie T."/>
            <person name="Pirro S."/>
            <person name="Miller A.N."/>
            <person name="Quandt A."/>
        </authorList>
    </citation>
    <scope>NUCLEOTIDE SEQUENCE</scope>
    <source>
        <strain evidence="6">CAQ_001_2017</strain>
    </source>
</reference>
<dbReference type="Proteomes" id="UP000750711">
    <property type="component" value="Unassembled WGS sequence"/>
</dbReference>
<evidence type="ECO:0000256" key="3">
    <source>
        <dbReference type="ARBA" id="ARBA00022833"/>
    </source>
</evidence>
<evidence type="ECO:0000313" key="7">
    <source>
        <dbReference type="Proteomes" id="UP000750711"/>
    </source>
</evidence>
<organism evidence="6 7">
    <name type="scientific">Trichoglossum hirsutum</name>
    <dbReference type="NCBI Taxonomy" id="265104"/>
    <lineage>
        <taxon>Eukaryota</taxon>
        <taxon>Fungi</taxon>
        <taxon>Dikarya</taxon>
        <taxon>Ascomycota</taxon>
        <taxon>Pezizomycotina</taxon>
        <taxon>Geoglossomycetes</taxon>
        <taxon>Geoglossales</taxon>
        <taxon>Geoglossaceae</taxon>
        <taxon>Trichoglossum</taxon>
    </lineage>
</organism>
<feature type="compositionally biased region" description="Basic and acidic residues" evidence="5">
    <location>
        <begin position="187"/>
        <end position="197"/>
    </location>
</feature>
<dbReference type="GO" id="GO:0008033">
    <property type="term" value="P:tRNA processing"/>
    <property type="evidence" value="ECO:0007669"/>
    <property type="project" value="UniProtKB-KW"/>
</dbReference>
<dbReference type="Pfam" id="PF04032">
    <property type="entry name" value="Rpr2"/>
    <property type="match status" value="1"/>
</dbReference>
<accession>A0A9P8IHD7</accession>